<dbReference type="Proteomes" id="UP000183900">
    <property type="component" value="Unassembled WGS sequence"/>
</dbReference>
<keyword evidence="2" id="KW-0805">Transcription regulation</keyword>
<dbReference type="InterPro" id="IPR005119">
    <property type="entry name" value="LysR_subst-bd"/>
</dbReference>
<dbReference type="Gene3D" id="3.40.190.290">
    <property type="match status" value="1"/>
</dbReference>
<reference evidence="7" key="1">
    <citation type="submission" date="2015-08" db="EMBL/GenBank/DDBJ databases">
        <authorList>
            <person name="Varghese N."/>
        </authorList>
    </citation>
    <scope>NUCLEOTIDE SEQUENCE [LARGE SCALE GENOMIC DNA]</scope>
    <source>
        <strain evidence="7">DSM 23407</strain>
    </source>
</reference>
<dbReference type="PANTHER" id="PTHR30419">
    <property type="entry name" value="HTH-TYPE TRANSCRIPTIONAL REGULATOR YBHD"/>
    <property type="match status" value="1"/>
</dbReference>
<dbReference type="InterPro" id="IPR036390">
    <property type="entry name" value="WH_DNA-bd_sf"/>
</dbReference>
<dbReference type="RefSeq" id="WP_055457144.1">
    <property type="nucleotide sequence ID" value="NZ_CYHE01000022.1"/>
</dbReference>
<protein>
    <submittedName>
        <fullName evidence="6">DNA-binding transcriptional regulator, LysR family</fullName>
    </submittedName>
</protein>
<dbReference type="GO" id="GO:0003700">
    <property type="term" value="F:DNA-binding transcription factor activity"/>
    <property type="evidence" value="ECO:0007669"/>
    <property type="project" value="InterPro"/>
</dbReference>
<dbReference type="InterPro" id="IPR036388">
    <property type="entry name" value="WH-like_DNA-bd_sf"/>
</dbReference>
<dbReference type="Pfam" id="PF03466">
    <property type="entry name" value="LysR_substrate"/>
    <property type="match status" value="1"/>
</dbReference>
<evidence type="ECO:0000256" key="3">
    <source>
        <dbReference type="ARBA" id="ARBA00023125"/>
    </source>
</evidence>
<dbReference type="PANTHER" id="PTHR30419:SF8">
    <property type="entry name" value="NITROGEN ASSIMILATION TRANSCRIPTIONAL ACTIVATOR-RELATED"/>
    <property type="match status" value="1"/>
</dbReference>
<dbReference type="OrthoDB" id="5297263at2"/>
<evidence type="ECO:0000259" key="5">
    <source>
        <dbReference type="PROSITE" id="PS50931"/>
    </source>
</evidence>
<keyword evidence="3 6" id="KW-0238">DNA-binding</keyword>
<gene>
    <name evidence="6" type="ORF">Ga0061067_12222</name>
</gene>
<evidence type="ECO:0000256" key="4">
    <source>
        <dbReference type="ARBA" id="ARBA00023163"/>
    </source>
</evidence>
<accession>A0A0K6ICJ1</accession>
<evidence type="ECO:0000256" key="2">
    <source>
        <dbReference type="ARBA" id="ARBA00023015"/>
    </source>
</evidence>
<dbReference type="InterPro" id="IPR050950">
    <property type="entry name" value="HTH-type_LysR_regulators"/>
</dbReference>
<dbReference type="PROSITE" id="PS50931">
    <property type="entry name" value="HTH_LYSR"/>
    <property type="match status" value="1"/>
</dbReference>
<dbReference type="Gene3D" id="1.10.10.10">
    <property type="entry name" value="Winged helix-like DNA-binding domain superfamily/Winged helix DNA-binding domain"/>
    <property type="match status" value="1"/>
</dbReference>
<dbReference type="SUPFAM" id="SSF46785">
    <property type="entry name" value="Winged helix' DNA-binding domain"/>
    <property type="match status" value="1"/>
</dbReference>
<dbReference type="FunFam" id="1.10.10.10:FF:000001">
    <property type="entry name" value="LysR family transcriptional regulator"/>
    <property type="match status" value="1"/>
</dbReference>
<dbReference type="InterPro" id="IPR000847">
    <property type="entry name" value="LysR_HTH_N"/>
</dbReference>
<dbReference type="GO" id="GO:0005829">
    <property type="term" value="C:cytosol"/>
    <property type="evidence" value="ECO:0007669"/>
    <property type="project" value="TreeGrafter"/>
</dbReference>
<sequence length="319" mass="34043">MQLQAIIYFNELVRCRSIRQAAQNLGVTPTAISRQLDNLEYHFGVQLVERGARGIELTAAGEVVAARLKTAIRAFDQANQAIDDLRGLRRGEVSVHVNGATGGAILAAALAAFSKEFPAIRVTVQETSAREAMSAIVRGDTDMALTLFSPDDPRVTARVRVPVRHAAILAPDHPAAVLKSLDLDVLTTHALAVPDTSYSARAALEARLRAAGHDPLSVSFTTASLTVQKELARLGAAILILPEIAVIRDLELGSLVARPLAADAAIDTALQLSLSPERQLSFAASRFAASLERLLRARFGSSPDSSATVYATRSTQVLR</sequence>
<comment type="similarity">
    <text evidence="1">Belongs to the LysR transcriptional regulatory family.</text>
</comment>
<dbReference type="Pfam" id="PF00126">
    <property type="entry name" value="HTH_1"/>
    <property type="match status" value="1"/>
</dbReference>
<dbReference type="EMBL" id="CYHE01000022">
    <property type="protein sequence ID" value="CUB00825.1"/>
    <property type="molecule type" value="Genomic_DNA"/>
</dbReference>
<feature type="domain" description="HTH lysR-type" evidence="5">
    <location>
        <begin position="1"/>
        <end position="58"/>
    </location>
</feature>
<keyword evidence="7" id="KW-1185">Reference proteome</keyword>
<dbReference type="AlphaFoldDB" id="A0A0K6ICJ1"/>
<keyword evidence="4" id="KW-0804">Transcription</keyword>
<name>A0A0K6ICJ1_9HYPH</name>
<evidence type="ECO:0000256" key="1">
    <source>
        <dbReference type="ARBA" id="ARBA00009437"/>
    </source>
</evidence>
<dbReference type="GO" id="GO:0003677">
    <property type="term" value="F:DNA binding"/>
    <property type="evidence" value="ECO:0007669"/>
    <property type="project" value="UniProtKB-KW"/>
</dbReference>
<evidence type="ECO:0000313" key="6">
    <source>
        <dbReference type="EMBL" id="CUB00825.1"/>
    </source>
</evidence>
<evidence type="ECO:0000313" key="7">
    <source>
        <dbReference type="Proteomes" id="UP000183900"/>
    </source>
</evidence>
<organism evidence="6 7">
    <name type="scientific">Pannonibacter indicus</name>
    <dbReference type="NCBI Taxonomy" id="466044"/>
    <lineage>
        <taxon>Bacteria</taxon>
        <taxon>Pseudomonadati</taxon>
        <taxon>Pseudomonadota</taxon>
        <taxon>Alphaproteobacteria</taxon>
        <taxon>Hyphomicrobiales</taxon>
        <taxon>Stappiaceae</taxon>
        <taxon>Pannonibacter</taxon>
    </lineage>
</organism>
<proteinExistence type="inferred from homology"/>
<dbReference type="SUPFAM" id="SSF53850">
    <property type="entry name" value="Periplasmic binding protein-like II"/>
    <property type="match status" value="1"/>
</dbReference>